<evidence type="ECO:0000259" key="7">
    <source>
        <dbReference type="Pfam" id="PF08546"/>
    </source>
</evidence>
<dbReference type="InterPro" id="IPR013328">
    <property type="entry name" value="6PGD_dom2"/>
</dbReference>
<dbReference type="InterPro" id="IPR050838">
    <property type="entry name" value="Ketopantoate_reductase"/>
</dbReference>
<dbReference type="InterPro" id="IPR013752">
    <property type="entry name" value="KPA_reductase"/>
</dbReference>
<accession>A0AA35R0K0</accession>
<feature type="domain" description="Ketopantoate reductase N-terminal" evidence="6">
    <location>
        <begin position="5"/>
        <end position="149"/>
    </location>
</feature>
<dbReference type="GO" id="GO:0008677">
    <property type="term" value="F:2-dehydropantoate 2-reductase activity"/>
    <property type="evidence" value="ECO:0007669"/>
    <property type="project" value="UniProtKB-EC"/>
</dbReference>
<organism evidence="8 9">
    <name type="scientific">Geodia barretti</name>
    <name type="common">Barrett's horny sponge</name>
    <dbReference type="NCBI Taxonomy" id="519541"/>
    <lineage>
        <taxon>Eukaryota</taxon>
        <taxon>Metazoa</taxon>
        <taxon>Porifera</taxon>
        <taxon>Demospongiae</taxon>
        <taxon>Heteroscleromorpha</taxon>
        <taxon>Tetractinellida</taxon>
        <taxon>Astrophorina</taxon>
        <taxon>Geodiidae</taxon>
        <taxon>Geodia</taxon>
    </lineage>
</organism>
<dbReference type="Pfam" id="PF02558">
    <property type="entry name" value="ApbA"/>
    <property type="match status" value="1"/>
</dbReference>
<evidence type="ECO:0000313" key="8">
    <source>
        <dbReference type="EMBL" id="CAI7998543.1"/>
    </source>
</evidence>
<feature type="domain" description="Ketopantoate reductase C-terminal" evidence="7">
    <location>
        <begin position="192"/>
        <end position="328"/>
    </location>
</feature>
<sequence>MADRIVIMGPGAVGSYVGAFLVQAGEDDITFIDMWPEHVEKMRAEGLRASGSQGDFTVPVNAMHLTDAQNITEPFDYAFITVKSYDTEWATHFVKRYVKDDGAFVSIQNCWNDPTIANIVGEDRQLGCIASHIEVALWEPAHVNRGGAPGRDHGHTVFRVGEYTGAITPRSEALAAKLDHIDAAYATDNLPGERWAKLCQNGMGNAISAMSQLGSQEMAGDDRIRRIRINLAKEGAQVGLAQGLRVVEINGTPAEFWADADRGDVFEELDGKLSEAGGRVNWLASMAQDVHKRRKSEVDFMNGLICEKGRETGVATPYHDAIVEAMRLVDSKAIAPGPENVDRVVRAIEG</sequence>
<evidence type="ECO:0000256" key="3">
    <source>
        <dbReference type="ARBA" id="ARBA00022857"/>
    </source>
</evidence>
<dbReference type="InterPro" id="IPR003710">
    <property type="entry name" value="ApbA"/>
</dbReference>
<dbReference type="GO" id="GO:0050661">
    <property type="term" value="F:NADP binding"/>
    <property type="evidence" value="ECO:0007669"/>
    <property type="project" value="TreeGrafter"/>
</dbReference>
<dbReference type="SUPFAM" id="SSF48179">
    <property type="entry name" value="6-phosphogluconate dehydrogenase C-terminal domain-like"/>
    <property type="match status" value="1"/>
</dbReference>
<dbReference type="Gene3D" id="3.40.50.720">
    <property type="entry name" value="NAD(P)-binding Rossmann-like Domain"/>
    <property type="match status" value="1"/>
</dbReference>
<dbReference type="Pfam" id="PF08546">
    <property type="entry name" value="ApbA_C"/>
    <property type="match status" value="1"/>
</dbReference>
<dbReference type="AlphaFoldDB" id="A0AA35R0K0"/>
<dbReference type="GO" id="GO:0005737">
    <property type="term" value="C:cytoplasm"/>
    <property type="evidence" value="ECO:0007669"/>
    <property type="project" value="TreeGrafter"/>
</dbReference>
<keyword evidence="3" id="KW-0521">NADP</keyword>
<keyword evidence="9" id="KW-1185">Reference proteome</keyword>
<evidence type="ECO:0000313" key="9">
    <source>
        <dbReference type="Proteomes" id="UP001174909"/>
    </source>
</evidence>
<evidence type="ECO:0000256" key="2">
    <source>
        <dbReference type="ARBA" id="ARBA00013014"/>
    </source>
</evidence>
<dbReference type="EMBL" id="CASHTH010000351">
    <property type="protein sequence ID" value="CAI7998543.1"/>
    <property type="molecule type" value="Genomic_DNA"/>
</dbReference>
<dbReference type="PANTHER" id="PTHR43765">
    <property type="entry name" value="2-DEHYDROPANTOATE 2-REDUCTASE-RELATED"/>
    <property type="match status" value="1"/>
</dbReference>
<dbReference type="EC" id="1.1.1.169" evidence="2"/>
<reference evidence="8" key="1">
    <citation type="submission" date="2023-03" db="EMBL/GenBank/DDBJ databases">
        <authorList>
            <person name="Steffen K."/>
            <person name="Cardenas P."/>
        </authorList>
    </citation>
    <scope>NUCLEOTIDE SEQUENCE</scope>
</reference>
<dbReference type="GO" id="GO:0015940">
    <property type="term" value="P:pantothenate biosynthetic process"/>
    <property type="evidence" value="ECO:0007669"/>
    <property type="project" value="InterPro"/>
</dbReference>
<evidence type="ECO:0000259" key="6">
    <source>
        <dbReference type="Pfam" id="PF02558"/>
    </source>
</evidence>
<gene>
    <name evidence="8" type="ORF">GBAR_LOCUS2468</name>
</gene>
<comment type="caution">
    <text evidence="8">The sequence shown here is derived from an EMBL/GenBank/DDBJ whole genome shotgun (WGS) entry which is preliminary data.</text>
</comment>
<evidence type="ECO:0000256" key="5">
    <source>
        <dbReference type="ARBA" id="ARBA00032024"/>
    </source>
</evidence>
<dbReference type="Gene3D" id="1.10.1040.10">
    <property type="entry name" value="N-(1-d-carboxylethyl)-l-norvaline Dehydrogenase, domain 2"/>
    <property type="match status" value="1"/>
</dbReference>
<dbReference type="InterPro" id="IPR008927">
    <property type="entry name" value="6-PGluconate_DH-like_C_sf"/>
</dbReference>
<dbReference type="Proteomes" id="UP001174909">
    <property type="component" value="Unassembled WGS sequence"/>
</dbReference>
<evidence type="ECO:0000256" key="4">
    <source>
        <dbReference type="ARBA" id="ARBA00023002"/>
    </source>
</evidence>
<name>A0AA35R0K0_GEOBA</name>
<comment type="similarity">
    <text evidence="1">Belongs to the ketopantoate reductase family.</text>
</comment>
<dbReference type="PANTHER" id="PTHR43765:SF2">
    <property type="entry name" value="2-DEHYDROPANTOATE 2-REDUCTASE"/>
    <property type="match status" value="1"/>
</dbReference>
<keyword evidence="4" id="KW-0560">Oxidoreductase</keyword>
<dbReference type="NCBIfam" id="TIGR00745">
    <property type="entry name" value="apbA_panE"/>
    <property type="match status" value="1"/>
</dbReference>
<protein>
    <recommendedName>
        <fullName evidence="2">2-dehydropantoate 2-reductase</fullName>
        <ecNumber evidence="2">1.1.1.169</ecNumber>
    </recommendedName>
    <alternativeName>
        <fullName evidence="5">Ketopantoate reductase</fullName>
    </alternativeName>
</protein>
<dbReference type="InterPro" id="IPR036291">
    <property type="entry name" value="NAD(P)-bd_dom_sf"/>
</dbReference>
<proteinExistence type="inferred from homology"/>
<dbReference type="SUPFAM" id="SSF51735">
    <property type="entry name" value="NAD(P)-binding Rossmann-fold domains"/>
    <property type="match status" value="1"/>
</dbReference>
<dbReference type="InterPro" id="IPR013332">
    <property type="entry name" value="KPR_N"/>
</dbReference>
<evidence type="ECO:0000256" key="1">
    <source>
        <dbReference type="ARBA" id="ARBA00007870"/>
    </source>
</evidence>